<evidence type="ECO:0000313" key="1">
    <source>
        <dbReference type="EMBL" id="MBA1154520.1"/>
    </source>
</evidence>
<dbReference type="AlphaFoldDB" id="A0A838BFZ3"/>
<proteinExistence type="predicted"/>
<dbReference type="InterPro" id="IPR029044">
    <property type="entry name" value="Nucleotide-diphossugar_trans"/>
</dbReference>
<accession>A0A838BFZ3</accession>
<keyword evidence="2" id="KW-1185">Reference proteome</keyword>
<comment type="caution">
    <text evidence="1">The sequence shown here is derived from an EMBL/GenBank/DDBJ whole genome shotgun (WGS) entry which is preliminary data.</text>
</comment>
<dbReference type="RefSeq" id="WP_181050222.1">
    <property type="nucleotide sequence ID" value="NZ_JACDXJ010000001.1"/>
</dbReference>
<dbReference type="SUPFAM" id="SSF53448">
    <property type="entry name" value="Nucleotide-diphospho-sugar transferases"/>
    <property type="match status" value="1"/>
</dbReference>
<sequence>MQYNTQPLEMRELPLDGESALVTPIGDDLALIAGVADAMADRIETLLNGDPSMSMKADTVSWARKDAPEDAAVGFVAIVPIRLAAKVRLRSVVMRRNGPPIRYTLVKPAVPLATLIRIVSADSGDRAPVVIDRIVHALIGGKTNQKRLEAAVSVLGAAGPTDGWIEVIGSIDTGHVFLQGWATDLPCDRVRVLAAHDGLMAGEFKSASVPRNDLGEQGKGFVGLLDTGSSVIDPGKLKTLFFRGRDGWRSLEVYERRVLLSPTDVPAHIRDGLVRANANPDTMLTLRRAGERFDGRDTVSDLKVPVRLGMDMVAEIPGGGMLVAGWMLDPEGHVDSLTLRSGATQQRIDETWTRLPRSDVSSAFQHNGLFAGRLDPARNDHGFLAFVPGPPSAADGPVYFEMAVGDNVAFYPLTPLRGMSRRSLERLISPLDPRTAAAGAAIERHIGPMMQVMAAPAPTVTEIRDFDFDDSETGRALVVGAGVDVEETAVTLSLLALDSETKEMPIIVAAPLEAFDSIAPEAERLSRFYGIKVRVIGASGVQDACDAFEAAIQATKAETLIFLAAGVLPRQAGWISSLERAYRNRGGKAMISPTILYEDNSIRFAGTWLDQEEQKLVDRYIGYPRDVVRGSQPTEVIAGSLSCCIVSRESIASVGGFTRSYLGAGEKGRDLCLKMRLGGTPAVWLPDVEMISADNDVGPTAFPVHRLAQKVDRWSFDRKWSLLINNMR</sequence>
<gene>
    <name evidence="1" type="ORF">H0S73_00085</name>
</gene>
<evidence type="ECO:0000313" key="2">
    <source>
        <dbReference type="Proteomes" id="UP000572984"/>
    </source>
</evidence>
<reference evidence="1 2" key="1">
    <citation type="submission" date="2020-07" db="EMBL/GenBank/DDBJ databases">
        <title>Draft genome and description of Microvirga mediterraneensis Marseille-Q2068 sp. nov.</title>
        <authorList>
            <person name="Boxberger M."/>
        </authorList>
    </citation>
    <scope>NUCLEOTIDE SEQUENCE [LARGE SCALE GENOMIC DNA]</scope>
    <source>
        <strain evidence="1 2">Marseille-Q2068</strain>
    </source>
</reference>
<dbReference type="Gene3D" id="3.90.550.10">
    <property type="entry name" value="Spore Coat Polysaccharide Biosynthesis Protein SpsA, Chain A"/>
    <property type="match status" value="1"/>
</dbReference>
<protein>
    <submittedName>
        <fullName evidence="1">Uncharacterized protein</fullName>
    </submittedName>
</protein>
<name>A0A838BFZ3_9HYPH</name>
<organism evidence="1 2">
    <name type="scientific">Microvirga mediterraneensis</name>
    <dbReference type="NCBI Taxonomy" id="2754695"/>
    <lineage>
        <taxon>Bacteria</taxon>
        <taxon>Pseudomonadati</taxon>
        <taxon>Pseudomonadota</taxon>
        <taxon>Alphaproteobacteria</taxon>
        <taxon>Hyphomicrobiales</taxon>
        <taxon>Methylobacteriaceae</taxon>
        <taxon>Microvirga</taxon>
    </lineage>
</organism>
<dbReference type="EMBL" id="JACDXJ010000001">
    <property type="protein sequence ID" value="MBA1154520.1"/>
    <property type="molecule type" value="Genomic_DNA"/>
</dbReference>
<dbReference type="Proteomes" id="UP000572984">
    <property type="component" value="Unassembled WGS sequence"/>
</dbReference>